<sequence>MASAITGTVGALTLLTYFLPLGFLPDFDFSDITGLLVVAAFFGITQLLWLGAILLLPTILGVSTTFAFRRSGSRLSWPTSTIAAILSQLLWLAMLWYNVANDEIWIGGVLIATLILTVICAKSRKLEGLLSILLAFSLQGGICLLGVLLFRPSPGSFLFELEAWMQWVALGIWCIAISGANLALEKDSRPTLPMTVGVGAYLIYMLILTTHNLGYVHGLAIRALGLGDIRGVVVTVSDTGASVLKAACHIKSAPPACQAELFTAGEVTGHAYSNVTILSRMGRQHYLQLCSLTDKIGPCATTEGLRVVLDKKEILGWSTAGVEGRKGA</sequence>
<dbReference type="OrthoDB" id="10006942at2"/>
<dbReference type="RefSeq" id="WP_124260335.1">
    <property type="nucleotide sequence ID" value="NZ_CP061008.1"/>
</dbReference>
<feature type="transmembrane region" description="Helical" evidence="1">
    <location>
        <begin position="196"/>
        <end position="216"/>
    </location>
</feature>
<feature type="transmembrane region" description="Helical" evidence="1">
    <location>
        <begin position="75"/>
        <end position="98"/>
    </location>
</feature>
<dbReference type="Proteomes" id="UP000285324">
    <property type="component" value="Unassembled WGS sequence"/>
</dbReference>
<evidence type="ECO:0000313" key="2">
    <source>
        <dbReference type="EMBL" id="RPJ93515.1"/>
    </source>
</evidence>
<keyword evidence="1" id="KW-0812">Transmembrane</keyword>
<feature type="transmembrane region" description="Helical" evidence="1">
    <location>
        <begin position="128"/>
        <end position="151"/>
    </location>
</feature>
<proteinExistence type="predicted"/>
<name>A0A424WJR8_ALCXX</name>
<dbReference type="AlphaFoldDB" id="A0A424WJR8"/>
<organism evidence="2 3">
    <name type="scientific">Alcaligenes xylosoxydans xylosoxydans</name>
    <name type="common">Achromobacter xylosoxidans</name>
    <dbReference type="NCBI Taxonomy" id="85698"/>
    <lineage>
        <taxon>Bacteria</taxon>
        <taxon>Pseudomonadati</taxon>
        <taxon>Pseudomonadota</taxon>
        <taxon>Betaproteobacteria</taxon>
        <taxon>Burkholderiales</taxon>
        <taxon>Alcaligenaceae</taxon>
        <taxon>Achromobacter</taxon>
    </lineage>
</organism>
<feature type="transmembrane region" description="Helical" evidence="1">
    <location>
        <begin position="36"/>
        <end position="63"/>
    </location>
</feature>
<keyword evidence="1" id="KW-0472">Membrane</keyword>
<evidence type="ECO:0000256" key="1">
    <source>
        <dbReference type="SAM" id="Phobius"/>
    </source>
</evidence>
<reference evidence="2 3" key="1">
    <citation type="submission" date="2018-08" db="EMBL/GenBank/DDBJ databases">
        <title>Achromobacter xylosoxidans Genome sequencing and assembly.</title>
        <authorList>
            <person name="Wang R."/>
            <person name="Rensing C."/>
            <person name="Li Y."/>
        </authorList>
    </citation>
    <scope>NUCLEOTIDE SEQUENCE [LARGE SCALE GENOMIC DNA]</scope>
    <source>
        <strain evidence="2 3">GD003A</strain>
    </source>
</reference>
<keyword evidence="1" id="KW-1133">Transmembrane helix</keyword>
<gene>
    <name evidence="2" type="ORF">DY367_01800</name>
</gene>
<comment type="caution">
    <text evidence="2">The sequence shown here is derived from an EMBL/GenBank/DDBJ whole genome shotgun (WGS) entry which is preliminary data.</text>
</comment>
<dbReference type="EMBL" id="QVXO01000002">
    <property type="protein sequence ID" value="RPJ93515.1"/>
    <property type="molecule type" value="Genomic_DNA"/>
</dbReference>
<accession>A0A424WJR8</accession>
<evidence type="ECO:0000313" key="3">
    <source>
        <dbReference type="Proteomes" id="UP000285324"/>
    </source>
</evidence>
<protein>
    <submittedName>
        <fullName evidence="2">Uncharacterized protein</fullName>
    </submittedName>
</protein>
<feature type="transmembrane region" description="Helical" evidence="1">
    <location>
        <begin position="104"/>
        <end position="121"/>
    </location>
</feature>
<feature type="transmembrane region" description="Helical" evidence="1">
    <location>
        <begin position="163"/>
        <end position="184"/>
    </location>
</feature>